<evidence type="ECO:0000313" key="4">
    <source>
        <dbReference type="Proteomes" id="UP001189429"/>
    </source>
</evidence>
<gene>
    <name evidence="3" type="ORF">PCOR1329_LOCUS46306</name>
</gene>
<dbReference type="PANTHER" id="PTHR22847:SF637">
    <property type="entry name" value="WD REPEAT DOMAIN 5B"/>
    <property type="match status" value="1"/>
</dbReference>
<evidence type="ECO:0000313" key="3">
    <source>
        <dbReference type="EMBL" id="CAK0855659.1"/>
    </source>
</evidence>
<dbReference type="PANTHER" id="PTHR22847">
    <property type="entry name" value="WD40 REPEAT PROTEIN"/>
    <property type="match status" value="1"/>
</dbReference>
<keyword evidence="2" id="KW-0677">Repeat</keyword>
<dbReference type="SUPFAM" id="SSF50978">
    <property type="entry name" value="WD40 repeat-like"/>
    <property type="match status" value="1"/>
</dbReference>
<dbReference type="InterPro" id="IPR015943">
    <property type="entry name" value="WD40/YVTN_repeat-like_dom_sf"/>
</dbReference>
<keyword evidence="4" id="KW-1185">Reference proteome</keyword>
<keyword evidence="1" id="KW-0853">WD repeat</keyword>
<dbReference type="EMBL" id="CAUYUJ010015571">
    <property type="protein sequence ID" value="CAK0855659.1"/>
    <property type="molecule type" value="Genomic_DNA"/>
</dbReference>
<dbReference type="Gene3D" id="2.130.10.10">
    <property type="entry name" value="YVTN repeat-like/Quinoprotein amine dehydrogenase"/>
    <property type="match status" value="1"/>
</dbReference>
<comment type="caution">
    <text evidence="3">The sequence shown here is derived from an EMBL/GenBank/DDBJ whole genome shotgun (WGS) entry which is preliminary data.</text>
</comment>
<protein>
    <submittedName>
        <fullName evidence="3">Uncharacterized protein</fullName>
    </submittedName>
</protein>
<accession>A0ABN9U8Z2</accession>
<name>A0ABN9U8Z2_9DINO</name>
<reference evidence="3" key="1">
    <citation type="submission" date="2023-10" db="EMBL/GenBank/DDBJ databases">
        <authorList>
            <person name="Chen Y."/>
            <person name="Shah S."/>
            <person name="Dougan E. K."/>
            <person name="Thang M."/>
            <person name="Chan C."/>
        </authorList>
    </citation>
    <scope>NUCLEOTIDE SEQUENCE [LARGE SCALE GENOMIC DNA]</scope>
</reference>
<dbReference type="InterPro" id="IPR036322">
    <property type="entry name" value="WD40_repeat_dom_sf"/>
</dbReference>
<evidence type="ECO:0000256" key="1">
    <source>
        <dbReference type="ARBA" id="ARBA00022574"/>
    </source>
</evidence>
<dbReference type="Proteomes" id="UP001189429">
    <property type="component" value="Unassembled WGS sequence"/>
</dbReference>
<sequence length="463" mass="50978">LKSVASRFYTIEYWLGYRTGQMAMMADPSGALALPEVWECLTGLLGLDALVAVSAASPACFEHVRCDDESWKRCYSFRCSTCPDSIAKGCWRQAFIMAAKNTEESNRCWCREDQNLSTRHKLIFQSFVRSWASDGRTLVAGEYDGRLQPLDWSTETIGAPFQGRHNDEVVCVDLNQEHVLSGSGDPGYYNRPASDSSVKLWRRRDGALLGTSNHHRDTVRAVSLFPADSAFSNYGISVSMDCCLCLHSLSPFRVLRTVRMDGPCRSLKIIESPRAHLCAGIAPEIRLFASTGSQVCGFSLCFEGRGQPDLFETEDVEIRWDVSSLACHTAVSFWEHASIRHHFPNRFLDLDSFTLAGGTTDGRVWAARVRDGSPSVVSISLTRGRQRGPADVVSVQLLDACRMLAVSRQGLLALVSWAASSDMQVVWAVSGLRMYVSTIGLRGPQLLVSDGFDNAICAISCGA</sequence>
<evidence type="ECO:0000256" key="2">
    <source>
        <dbReference type="ARBA" id="ARBA00022737"/>
    </source>
</evidence>
<organism evidence="3 4">
    <name type="scientific">Prorocentrum cordatum</name>
    <dbReference type="NCBI Taxonomy" id="2364126"/>
    <lineage>
        <taxon>Eukaryota</taxon>
        <taxon>Sar</taxon>
        <taxon>Alveolata</taxon>
        <taxon>Dinophyceae</taxon>
        <taxon>Prorocentrales</taxon>
        <taxon>Prorocentraceae</taxon>
        <taxon>Prorocentrum</taxon>
    </lineage>
</organism>
<proteinExistence type="predicted"/>
<feature type="non-terminal residue" evidence="3">
    <location>
        <position position="1"/>
    </location>
</feature>